<gene>
    <name evidence="3" type="ORF">BCR36DRAFT_348893</name>
</gene>
<dbReference type="EMBL" id="MCFH01000012">
    <property type="protein sequence ID" value="ORX53861.1"/>
    <property type="molecule type" value="Genomic_DNA"/>
</dbReference>
<dbReference type="InterPro" id="IPR001810">
    <property type="entry name" value="F-box_dom"/>
</dbReference>
<feature type="compositionally biased region" description="Acidic residues" evidence="1">
    <location>
        <begin position="716"/>
        <end position="726"/>
    </location>
</feature>
<organism evidence="3 4">
    <name type="scientific">Piromyces finnis</name>
    <dbReference type="NCBI Taxonomy" id="1754191"/>
    <lineage>
        <taxon>Eukaryota</taxon>
        <taxon>Fungi</taxon>
        <taxon>Fungi incertae sedis</taxon>
        <taxon>Chytridiomycota</taxon>
        <taxon>Chytridiomycota incertae sedis</taxon>
        <taxon>Neocallimastigomycetes</taxon>
        <taxon>Neocallimastigales</taxon>
        <taxon>Neocallimastigaceae</taxon>
        <taxon>Piromyces</taxon>
    </lineage>
</organism>
<feature type="region of interest" description="Disordered" evidence="1">
    <location>
        <begin position="681"/>
        <end position="756"/>
    </location>
</feature>
<feature type="domain" description="F-box" evidence="2">
    <location>
        <begin position="133"/>
        <end position="180"/>
    </location>
</feature>
<dbReference type="InterPro" id="IPR006553">
    <property type="entry name" value="Leu-rich_rpt_Cys-con_subtyp"/>
</dbReference>
<evidence type="ECO:0000313" key="4">
    <source>
        <dbReference type="Proteomes" id="UP000193719"/>
    </source>
</evidence>
<comment type="caution">
    <text evidence="3">The sequence shown here is derived from an EMBL/GenBank/DDBJ whole genome shotgun (WGS) entry which is preliminary data.</text>
</comment>
<dbReference type="InterPro" id="IPR032675">
    <property type="entry name" value="LRR_dom_sf"/>
</dbReference>
<dbReference type="OrthoDB" id="10257471at2759"/>
<dbReference type="CDD" id="cd09917">
    <property type="entry name" value="F-box_SF"/>
    <property type="match status" value="1"/>
</dbReference>
<feature type="region of interest" description="Disordered" evidence="1">
    <location>
        <begin position="50"/>
        <end position="69"/>
    </location>
</feature>
<dbReference type="SMART" id="SM00367">
    <property type="entry name" value="LRR_CC"/>
    <property type="match status" value="4"/>
</dbReference>
<dbReference type="InterPro" id="IPR036047">
    <property type="entry name" value="F-box-like_dom_sf"/>
</dbReference>
<sequence length="873" mass="101646">MDIIDDIETTDTLTLETSNFNILNNNVEINNEEVEKQNLMETTQFKNQNFVKSNNDNDTLENKDSNIDIDNDNDNLVSPSTFANLPSPSNPQSINLPIIINKKDEQNIKRKKENHLRKSLDELTYSRDQEKFIYYLYNLPNELLIQIAILLDLKSLGRMCQLSKFFCDLLYSTEELWENLNLSKKNTIGGGKYDNDYPIHDNLKFLLDNPERNRRFYSLKKIDLSITYISDLSIFERDEVLNCCSKLTRINLTSCKHIDSFSIYYLKKLPCLDTLDLCYCDQINNLSLKIIADYLPNLKHLDLSYLSNITEGGLRHLLKLPELETVKVLGCFQIRSYFWSYLGDFGNRGILPIRKLVIGEHGKSQFRLPKFCVWRMNDLVNHCPLLESLSLDMVLIDWTNNSLKTLINGCTKLKELSLLLYESAWDSFKDSAQELEKLEKLEITIHCGLSITEEAIEHICKPNVQCIRFIQKASIFDSNILLSKIHSKCKSIKSVEINGFNIKEDGVNYLSKLKDSLEELSLYEPFTNNNLLTVLSEMKLKDLNLSDIKKTSFSNHFKKLFRGNKIKRKPKMLLYDPIANAKQENTNFKNKIIKGKKNYNTIIHPVIQYEGTVLANNIIELELNSKEPFQDTDLQNIGLYCKSLRWISLSFPNTYPKTISSLINCPELVIVQLSVTQPQPIQRVDSDSDSNFDSDSELENNDNVHEVNRSLRVQNNEEEEEEEREEEENRRRRRHHHHRNNTNRDENVSLYRKKSKKSTKIIPIKYKASSPECQSLITFSHYGKKIRFLQLSGPIGLTDYTLSHISHLVSLNTFWIKECHDFTFDGLCKFSEMKWKTLKRFIITDCKNVEDDIQQKVHIIKDLEIDLIIENKD</sequence>
<dbReference type="SUPFAM" id="SSF81383">
    <property type="entry name" value="F-box domain"/>
    <property type="match status" value="1"/>
</dbReference>
<evidence type="ECO:0000256" key="1">
    <source>
        <dbReference type="SAM" id="MobiDB-lite"/>
    </source>
</evidence>
<accession>A0A1Y1VFY1</accession>
<reference evidence="3 4" key="1">
    <citation type="submission" date="2016-08" db="EMBL/GenBank/DDBJ databases">
        <title>Genomes of anaerobic fungi encode conserved fungal cellulosomes for biomass hydrolysis.</title>
        <authorList>
            <consortium name="DOE Joint Genome Institute"/>
            <person name="Haitjema C.H."/>
            <person name="Gilmore S.P."/>
            <person name="Henske J.K."/>
            <person name="Solomon K.V."/>
            <person name="De Groot R."/>
            <person name="Kuo A."/>
            <person name="Mondo S.J."/>
            <person name="Salamov A.A."/>
            <person name="Labutti K."/>
            <person name="Zhao Z."/>
            <person name="Chiniquy J."/>
            <person name="Barry K."/>
            <person name="Brewer H.M."/>
            <person name="Purvine S.O."/>
            <person name="Wright A.T."/>
            <person name="Boxma B."/>
            <person name="Van Alen T."/>
            <person name="Hackstein J.H."/>
            <person name="Baker S.E."/>
            <person name="Grigoriev I.V."/>
            <person name="O'Malley M.A."/>
        </authorList>
    </citation>
    <scope>NUCLEOTIDE SEQUENCE [LARGE SCALE GENOMIC DNA]</scope>
    <source>
        <strain evidence="4">finn</strain>
    </source>
</reference>
<name>A0A1Y1VFY1_9FUNG</name>
<dbReference type="Pfam" id="PF12937">
    <property type="entry name" value="F-box-like"/>
    <property type="match status" value="1"/>
</dbReference>
<dbReference type="Gene3D" id="3.80.10.10">
    <property type="entry name" value="Ribonuclease Inhibitor"/>
    <property type="match status" value="3"/>
</dbReference>
<dbReference type="GO" id="GO:0031146">
    <property type="term" value="P:SCF-dependent proteasomal ubiquitin-dependent protein catabolic process"/>
    <property type="evidence" value="ECO:0007669"/>
    <property type="project" value="TreeGrafter"/>
</dbReference>
<proteinExistence type="predicted"/>
<dbReference type="PANTHER" id="PTHR13318">
    <property type="entry name" value="PARTNER OF PAIRED, ISOFORM B-RELATED"/>
    <property type="match status" value="1"/>
</dbReference>
<evidence type="ECO:0000313" key="3">
    <source>
        <dbReference type="EMBL" id="ORX53861.1"/>
    </source>
</evidence>
<evidence type="ECO:0000259" key="2">
    <source>
        <dbReference type="PROSITE" id="PS50181"/>
    </source>
</evidence>
<dbReference type="AlphaFoldDB" id="A0A1Y1VFY1"/>
<keyword evidence="4" id="KW-1185">Reference proteome</keyword>
<protein>
    <recommendedName>
        <fullName evidence="2">F-box domain-containing protein</fullName>
    </recommendedName>
</protein>
<dbReference type="STRING" id="1754191.A0A1Y1VFY1"/>
<reference evidence="3 4" key="2">
    <citation type="submission" date="2016-08" db="EMBL/GenBank/DDBJ databases">
        <title>Pervasive Adenine N6-methylation of Active Genes in Fungi.</title>
        <authorList>
            <consortium name="DOE Joint Genome Institute"/>
            <person name="Mondo S.J."/>
            <person name="Dannebaum R.O."/>
            <person name="Kuo R.C."/>
            <person name="Labutti K."/>
            <person name="Haridas S."/>
            <person name="Kuo A."/>
            <person name="Salamov A."/>
            <person name="Ahrendt S.R."/>
            <person name="Lipzen A."/>
            <person name="Sullivan W."/>
            <person name="Andreopoulos W.B."/>
            <person name="Clum A."/>
            <person name="Lindquist E."/>
            <person name="Daum C."/>
            <person name="Ramamoorthy G.K."/>
            <person name="Gryganskyi A."/>
            <person name="Culley D."/>
            <person name="Magnuson J.K."/>
            <person name="James T.Y."/>
            <person name="O'Malley M.A."/>
            <person name="Stajich J.E."/>
            <person name="Spatafora J.W."/>
            <person name="Visel A."/>
            <person name="Grigoriev I.V."/>
        </authorList>
    </citation>
    <scope>NUCLEOTIDE SEQUENCE [LARGE SCALE GENOMIC DNA]</scope>
    <source>
        <strain evidence="4">finn</strain>
    </source>
</reference>
<dbReference type="PROSITE" id="PS50181">
    <property type="entry name" value="FBOX"/>
    <property type="match status" value="1"/>
</dbReference>
<dbReference type="GO" id="GO:0019005">
    <property type="term" value="C:SCF ubiquitin ligase complex"/>
    <property type="evidence" value="ECO:0007669"/>
    <property type="project" value="TreeGrafter"/>
</dbReference>
<feature type="compositionally biased region" description="Acidic residues" evidence="1">
    <location>
        <begin position="687"/>
        <end position="700"/>
    </location>
</feature>
<feature type="compositionally biased region" description="Basic residues" evidence="1">
    <location>
        <begin position="731"/>
        <end position="741"/>
    </location>
</feature>
<dbReference type="Proteomes" id="UP000193719">
    <property type="component" value="Unassembled WGS sequence"/>
</dbReference>
<dbReference type="SUPFAM" id="SSF52047">
    <property type="entry name" value="RNI-like"/>
    <property type="match status" value="2"/>
</dbReference>